<keyword evidence="3" id="KW-1185">Reference proteome</keyword>
<evidence type="ECO:0000313" key="3">
    <source>
        <dbReference type="Proteomes" id="UP000193200"/>
    </source>
</evidence>
<accession>A0A1Y5TZD9</accession>
<dbReference type="InterPro" id="IPR013785">
    <property type="entry name" value="Aldolase_TIM"/>
</dbReference>
<sequence length="377" mass="41494">MSQSSVARLFTPFSLGNTTLRNRIAMAPMTRKRSPGGTPTDEVVNYYRRRGEGGIGLIFSEGTFIDHPSAQANDGRAYQNIPHFFGAEALKGWEKVVTAVQETGARFMPQLWHVGEVRRLGMPGDPSVPGYGPREITEDGRVTVKAMDACDVEHIALSYARGARTARELGCDGVALHGAHGYLMDQFLWPESNPRTDDFGGGMAARSRPARTVVAAIRDAVGPDFPIVFRFSQWKMTDYAARIAETPAELEVLLSGLVEAGVDAFDVSTRRFWEAAFDESPRSLAAWTRALSGKPTIAVGSIGLDQPHHSKYFRDKAQIDAQVADLDQLLEAMTRDEFDLASVGRAVLADPQWANKVRNGRMADIRAFERGDLETYK</sequence>
<dbReference type="GO" id="GO:0005829">
    <property type="term" value="C:cytosol"/>
    <property type="evidence" value="ECO:0007669"/>
    <property type="project" value="TreeGrafter"/>
</dbReference>
<dbReference type="Pfam" id="PF00724">
    <property type="entry name" value="Oxidored_FMN"/>
    <property type="match status" value="1"/>
</dbReference>
<dbReference type="CDD" id="cd04747">
    <property type="entry name" value="OYE_like_5_FMN"/>
    <property type="match status" value="1"/>
</dbReference>
<reference evidence="2 3" key="1">
    <citation type="submission" date="2017-03" db="EMBL/GenBank/DDBJ databases">
        <authorList>
            <person name="Afonso C.L."/>
            <person name="Miller P.J."/>
            <person name="Scott M.A."/>
            <person name="Spackman E."/>
            <person name="Goraichik I."/>
            <person name="Dimitrov K.M."/>
            <person name="Suarez D.L."/>
            <person name="Swayne D.E."/>
        </authorList>
    </citation>
    <scope>NUCLEOTIDE SEQUENCE [LARGE SCALE GENOMIC DNA]</scope>
    <source>
        <strain evidence="2 3">CECT 7691</strain>
    </source>
</reference>
<evidence type="ECO:0000313" key="2">
    <source>
        <dbReference type="EMBL" id="SLN72038.1"/>
    </source>
</evidence>
<protein>
    <submittedName>
        <fullName evidence="2">NADH oxidase</fullName>
        <ecNumber evidence="2">1.-.-.-</ecNumber>
    </submittedName>
</protein>
<dbReference type="GO" id="GO:0016491">
    <property type="term" value="F:oxidoreductase activity"/>
    <property type="evidence" value="ECO:0007669"/>
    <property type="project" value="UniProtKB-KW"/>
</dbReference>
<dbReference type="SUPFAM" id="SSF51395">
    <property type="entry name" value="FMN-linked oxidoreductases"/>
    <property type="match status" value="1"/>
</dbReference>
<dbReference type="PANTHER" id="PTHR22893:SF55">
    <property type="entry name" value="OXIDOREDUCTASE-RELATED"/>
    <property type="match status" value="1"/>
</dbReference>
<name>A0A1Y5TZD9_9PROT</name>
<dbReference type="InParanoid" id="A0A1Y5TZD9"/>
<dbReference type="InterPro" id="IPR001155">
    <property type="entry name" value="OxRdtase_FMN_N"/>
</dbReference>
<dbReference type="AlphaFoldDB" id="A0A1Y5TZD9"/>
<dbReference type="Gene3D" id="3.20.20.70">
    <property type="entry name" value="Aldolase class I"/>
    <property type="match status" value="1"/>
</dbReference>
<organism evidence="2 3">
    <name type="scientific">Oceanibacterium hippocampi</name>
    <dbReference type="NCBI Taxonomy" id="745714"/>
    <lineage>
        <taxon>Bacteria</taxon>
        <taxon>Pseudomonadati</taxon>
        <taxon>Pseudomonadota</taxon>
        <taxon>Alphaproteobacteria</taxon>
        <taxon>Sneathiellales</taxon>
        <taxon>Sneathiellaceae</taxon>
        <taxon>Oceanibacterium</taxon>
    </lineage>
</organism>
<dbReference type="RefSeq" id="WP_085884767.1">
    <property type="nucleotide sequence ID" value="NZ_FWFR01000003.1"/>
</dbReference>
<dbReference type="EMBL" id="FWFR01000003">
    <property type="protein sequence ID" value="SLN72038.1"/>
    <property type="molecule type" value="Genomic_DNA"/>
</dbReference>
<proteinExistence type="predicted"/>
<dbReference type="Proteomes" id="UP000193200">
    <property type="component" value="Unassembled WGS sequence"/>
</dbReference>
<dbReference type="FunFam" id="3.20.20.70:FF:000262">
    <property type="entry name" value="NADH:flavin oxidoreductase"/>
    <property type="match status" value="1"/>
</dbReference>
<dbReference type="OrthoDB" id="9784632at2"/>
<dbReference type="InterPro" id="IPR045247">
    <property type="entry name" value="Oye-like"/>
</dbReference>
<gene>
    <name evidence="2" type="ORF">OCH7691_03420</name>
</gene>
<dbReference type="GO" id="GO:0010181">
    <property type="term" value="F:FMN binding"/>
    <property type="evidence" value="ECO:0007669"/>
    <property type="project" value="InterPro"/>
</dbReference>
<evidence type="ECO:0000259" key="1">
    <source>
        <dbReference type="Pfam" id="PF00724"/>
    </source>
</evidence>
<feature type="domain" description="NADH:flavin oxidoreductase/NADH oxidase N-terminal" evidence="1">
    <location>
        <begin position="9"/>
        <end position="362"/>
    </location>
</feature>
<dbReference type="PANTHER" id="PTHR22893">
    <property type="entry name" value="NADH OXIDOREDUCTASE-RELATED"/>
    <property type="match status" value="1"/>
</dbReference>
<keyword evidence="2" id="KW-0560">Oxidoreductase</keyword>
<dbReference type="EC" id="1.-.-.-" evidence="2"/>